<dbReference type="PROSITE" id="PS51217">
    <property type="entry name" value="UVRD_HELICASE_CTER"/>
    <property type="match status" value="1"/>
</dbReference>
<evidence type="ECO:0000256" key="2">
    <source>
        <dbReference type="ARBA" id="ARBA00022801"/>
    </source>
</evidence>
<keyword evidence="4 9" id="KW-0067">ATP-binding</keyword>
<name>A0ABP7Y349_9FLAO</name>
<evidence type="ECO:0000256" key="8">
    <source>
        <dbReference type="ARBA" id="ARBA00048988"/>
    </source>
</evidence>
<keyword evidence="5" id="KW-0413">Isomerase</keyword>
<dbReference type="EC" id="5.6.2.4" evidence="7"/>
<keyword evidence="3 9" id="KW-0347">Helicase</keyword>
<dbReference type="InterPro" id="IPR000212">
    <property type="entry name" value="DNA_helicase_UvrD/REP"/>
</dbReference>
<evidence type="ECO:0000256" key="5">
    <source>
        <dbReference type="ARBA" id="ARBA00023235"/>
    </source>
</evidence>
<evidence type="ECO:0000256" key="10">
    <source>
        <dbReference type="SAM" id="Coils"/>
    </source>
</evidence>
<evidence type="ECO:0000259" key="12">
    <source>
        <dbReference type="PROSITE" id="PS51217"/>
    </source>
</evidence>
<accession>A0ABP7Y349</accession>
<dbReference type="EMBL" id="BAABAO010000005">
    <property type="protein sequence ID" value="GAA4129805.1"/>
    <property type="molecule type" value="Genomic_DNA"/>
</dbReference>
<evidence type="ECO:0000256" key="7">
    <source>
        <dbReference type="ARBA" id="ARBA00034808"/>
    </source>
</evidence>
<evidence type="ECO:0000256" key="9">
    <source>
        <dbReference type="PROSITE-ProRule" id="PRU00560"/>
    </source>
</evidence>
<keyword evidence="14" id="KW-1185">Reference proteome</keyword>
<dbReference type="InterPro" id="IPR014017">
    <property type="entry name" value="DNA_helicase_UvrD-like_C"/>
</dbReference>
<dbReference type="Pfam" id="PF13361">
    <property type="entry name" value="UvrD_C"/>
    <property type="match status" value="2"/>
</dbReference>
<proteinExistence type="predicted"/>
<evidence type="ECO:0000313" key="14">
    <source>
        <dbReference type="Proteomes" id="UP001501333"/>
    </source>
</evidence>
<dbReference type="PANTHER" id="PTHR11070:SF67">
    <property type="entry name" value="DNA 3'-5' HELICASE"/>
    <property type="match status" value="1"/>
</dbReference>
<evidence type="ECO:0000256" key="1">
    <source>
        <dbReference type="ARBA" id="ARBA00022741"/>
    </source>
</evidence>
<comment type="catalytic activity">
    <reaction evidence="6">
        <text>Couples ATP hydrolysis with the unwinding of duplex DNA by translocating in the 3'-5' direction.</text>
        <dbReference type="EC" id="5.6.2.4"/>
    </reaction>
</comment>
<dbReference type="InterPro" id="IPR027417">
    <property type="entry name" value="P-loop_NTPase"/>
</dbReference>
<feature type="coiled-coil region" evidence="10">
    <location>
        <begin position="214"/>
        <end position="245"/>
    </location>
</feature>
<dbReference type="Gene3D" id="3.40.50.300">
    <property type="entry name" value="P-loop containing nucleotide triphosphate hydrolases"/>
    <property type="match status" value="3"/>
</dbReference>
<feature type="domain" description="UvrD-like helicase ATP-binding" evidence="11">
    <location>
        <begin position="1"/>
        <end position="465"/>
    </location>
</feature>
<dbReference type="SUPFAM" id="SSF52540">
    <property type="entry name" value="P-loop containing nucleoside triphosphate hydrolases"/>
    <property type="match status" value="1"/>
</dbReference>
<evidence type="ECO:0000259" key="11">
    <source>
        <dbReference type="PROSITE" id="PS51198"/>
    </source>
</evidence>
<organism evidence="13 14">
    <name type="scientific">Flavobacterium chungbukense</name>
    <dbReference type="NCBI Taxonomy" id="877464"/>
    <lineage>
        <taxon>Bacteria</taxon>
        <taxon>Pseudomonadati</taxon>
        <taxon>Bacteroidota</taxon>
        <taxon>Flavobacteriia</taxon>
        <taxon>Flavobacteriales</taxon>
        <taxon>Flavobacteriaceae</taxon>
        <taxon>Flavobacterium</taxon>
    </lineage>
</organism>
<evidence type="ECO:0000313" key="13">
    <source>
        <dbReference type="EMBL" id="GAA4129805.1"/>
    </source>
</evidence>
<dbReference type="Gene3D" id="1.10.3170.10">
    <property type="entry name" value="Recbcd, chain B, domain 2"/>
    <property type="match status" value="1"/>
</dbReference>
<comment type="caution">
    <text evidence="13">The sequence shown here is derived from an EMBL/GenBank/DDBJ whole genome shotgun (WGS) entry which is preliminary data.</text>
</comment>
<dbReference type="RefSeq" id="WP_229354056.1">
    <property type="nucleotide sequence ID" value="NZ_BAABAO010000005.1"/>
</dbReference>
<evidence type="ECO:0000256" key="6">
    <source>
        <dbReference type="ARBA" id="ARBA00034617"/>
    </source>
</evidence>
<reference evidence="14" key="1">
    <citation type="journal article" date="2019" name="Int. J. Syst. Evol. Microbiol.">
        <title>The Global Catalogue of Microorganisms (GCM) 10K type strain sequencing project: providing services to taxonomists for standard genome sequencing and annotation.</title>
        <authorList>
            <consortium name="The Broad Institute Genomics Platform"/>
            <consortium name="The Broad Institute Genome Sequencing Center for Infectious Disease"/>
            <person name="Wu L."/>
            <person name="Ma J."/>
        </authorList>
    </citation>
    <scope>NUCLEOTIDE SEQUENCE [LARGE SCALE GENOMIC DNA]</scope>
    <source>
        <strain evidence="14">JCM 17386</strain>
    </source>
</reference>
<dbReference type="PROSITE" id="PS51198">
    <property type="entry name" value="UVRD_HELICASE_ATP_BIND"/>
    <property type="match status" value="1"/>
</dbReference>
<keyword evidence="2 9" id="KW-0378">Hydrolase</keyword>
<sequence>MQSPSFSIYDASAGSGKTYTLVKEYLKIILSSPKNDAYRNILAITFTNKAVHEMKSRIVGSLSEFAKDEPSAKAYDLMEDISRDTGLSVVKIKTKSQQIIKHLIHNYAAFDISTIDKFTHKVIRAFAHDLNLPMTFEVTLDTENLLVEAVDAIIAQAGEDETLTKLLIDFTMEKTDDDKSWDVSREILDTGRLILNENNRNEILHFQDKTIGEFVEIKAKMQALCKELEKANEELAIKAIELIDKNGIDSKSFSRGTFPNHLESIKNGKFNPKNKTFHEFDDIAINKTAKDRALIENIIPELLQILKAVYQNFEKRDFYKAFLKNITPLSLLNTVSNELAKIQSEQNVLSISEFNAIIHREIQNQPAPFIYERLGERYRNFFIDEFQDTSEMQWQNLIPLIDNSLSGLDDFGNKGTLMIVGDPKQSIYRWRGGKAEQFIELSKDVNPFNNPDKQLKHLNTNYRSYSEVIEFNNAFFKLISAEFSNEDYKDLYENHSFQNTNSKRGGYVNISFLPIVDKNEFADEDEVVEKSDLYVLATLNTIQEVVKQGFEYKDIVILTRKRDQGIAIANYLTEQGIPLLSSETLMIQNAAEVRFIVHLLRYLNNSANLESKANFLHYLASNKELSMPVHDFIALGMSYKLEKEFENWLLTFDVSFSFEDVRKKSLYEAVEIIISKFILPSDGNAYVQFFLDIVLERDIRNQAGVSDFLVFWDKNAEKFSIPSPEGNNAVRIMTIHKSKGLEFPVVIMPFADEDYNRKPKDKLWLDTEEIDLGVPKALVDNSSAVEGFGESASAVFNLKKQEELLDNINVLYVALTRAEEQLYVISQSLKAKNDGEYPNNMASFFIKFLINEGVYDEEKLNYEFGNKTRLSKVSKTLDLVKTIPIVREVLNPKNIKIAQREALMWGTHQQEAISYGNIVHEILAFVKDKSDIDLAVAKSLENGLITYDQVDQVLQTLKEIVNHPELTVCFNGNDTVLNEQTIVQKEGRILKPDRVVFLENKEALLLDYKTGAINAKYQHQIQEYQDAIEDLGYKVLKKALVYIGAEIEVVNL</sequence>
<evidence type="ECO:0000256" key="3">
    <source>
        <dbReference type="ARBA" id="ARBA00022806"/>
    </source>
</evidence>
<dbReference type="PANTHER" id="PTHR11070">
    <property type="entry name" value="UVRD / RECB / PCRA DNA HELICASE FAMILY MEMBER"/>
    <property type="match status" value="1"/>
</dbReference>
<dbReference type="Pfam" id="PF00580">
    <property type="entry name" value="UvrD-helicase"/>
    <property type="match status" value="1"/>
</dbReference>
<feature type="domain" description="UvrD-like helicase C-terminal" evidence="12">
    <location>
        <begin position="488"/>
        <end position="740"/>
    </location>
</feature>
<protein>
    <recommendedName>
        <fullName evidence="7">DNA 3'-5' helicase</fullName>
        <ecNumber evidence="7">5.6.2.4</ecNumber>
    </recommendedName>
</protein>
<dbReference type="InterPro" id="IPR014016">
    <property type="entry name" value="UvrD-like_ATP-bd"/>
</dbReference>
<feature type="binding site" evidence="9">
    <location>
        <begin position="11"/>
        <end position="18"/>
    </location>
    <ligand>
        <name>ATP</name>
        <dbReference type="ChEBI" id="CHEBI:30616"/>
    </ligand>
</feature>
<keyword evidence="10" id="KW-0175">Coiled coil</keyword>
<evidence type="ECO:0000256" key="4">
    <source>
        <dbReference type="ARBA" id="ARBA00022840"/>
    </source>
</evidence>
<gene>
    <name evidence="13" type="ORF">GCM10022250_19980</name>
</gene>
<dbReference type="Proteomes" id="UP001501333">
    <property type="component" value="Unassembled WGS sequence"/>
</dbReference>
<keyword evidence="1 9" id="KW-0547">Nucleotide-binding</keyword>
<comment type="catalytic activity">
    <reaction evidence="8">
        <text>ATP + H2O = ADP + phosphate + H(+)</text>
        <dbReference type="Rhea" id="RHEA:13065"/>
        <dbReference type="ChEBI" id="CHEBI:15377"/>
        <dbReference type="ChEBI" id="CHEBI:15378"/>
        <dbReference type="ChEBI" id="CHEBI:30616"/>
        <dbReference type="ChEBI" id="CHEBI:43474"/>
        <dbReference type="ChEBI" id="CHEBI:456216"/>
        <dbReference type="EC" id="5.6.2.4"/>
    </reaction>
</comment>